<name>T0KGK0_COLGC</name>
<proteinExistence type="predicted"/>
<gene>
    <name evidence="1" type="ORF">CGLO_05619</name>
</gene>
<protein>
    <submittedName>
        <fullName evidence="1">Uncharacterized protein</fullName>
    </submittedName>
</protein>
<dbReference type="HOGENOM" id="CLU_3439443_0_0_1"/>
<accession>T0KGK0</accession>
<reference evidence="2" key="1">
    <citation type="journal article" date="2013" name="Mol. Plant Microbe Interact.">
        <title>Global aspects of pacC regulation of pathogenicity genes in Colletotrichum gloeosporioides as revealed by transcriptome analysis.</title>
        <authorList>
            <person name="Alkan N."/>
            <person name="Meng X."/>
            <person name="Friedlander G."/>
            <person name="Reuveni E."/>
            <person name="Sukno S."/>
            <person name="Sherman A."/>
            <person name="Thon M."/>
            <person name="Fluhr R."/>
            <person name="Prusky D."/>
        </authorList>
    </citation>
    <scope>NUCLEOTIDE SEQUENCE [LARGE SCALE GENOMIC DNA]</scope>
    <source>
        <strain evidence="2">Cg-14</strain>
    </source>
</reference>
<comment type="caution">
    <text evidence="1">The sequence shown here is derived from an EMBL/GenBank/DDBJ whole genome shotgun (WGS) entry which is preliminary data.</text>
</comment>
<dbReference type="Proteomes" id="UP000015530">
    <property type="component" value="Unassembled WGS sequence"/>
</dbReference>
<evidence type="ECO:0000313" key="2">
    <source>
        <dbReference type="Proteomes" id="UP000015530"/>
    </source>
</evidence>
<sequence>MNKLDESK</sequence>
<organism evidence="1 2">
    <name type="scientific">Colletotrichum gloeosporioides (strain Cg-14)</name>
    <name type="common">Anthracnose fungus</name>
    <name type="synonym">Glomerella cingulata</name>
    <dbReference type="NCBI Taxonomy" id="1237896"/>
    <lineage>
        <taxon>Eukaryota</taxon>
        <taxon>Fungi</taxon>
        <taxon>Dikarya</taxon>
        <taxon>Ascomycota</taxon>
        <taxon>Pezizomycotina</taxon>
        <taxon>Sordariomycetes</taxon>
        <taxon>Hypocreomycetidae</taxon>
        <taxon>Glomerellales</taxon>
        <taxon>Glomerellaceae</taxon>
        <taxon>Colletotrichum</taxon>
        <taxon>Colletotrichum gloeosporioides species complex</taxon>
    </lineage>
</organism>
<evidence type="ECO:0000313" key="1">
    <source>
        <dbReference type="EMBL" id="EQB54537.1"/>
    </source>
</evidence>
<dbReference type="EMBL" id="AMYD01001118">
    <property type="protein sequence ID" value="EQB54537.1"/>
    <property type="molecule type" value="Genomic_DNA"/>
</dbReference>